<organism evidence="10 11">
    <name type="scientific">Lactuca sativa</name>
    <name type="common">Garden lettuce</name>
    <dbReference type="NCBI Taxonomy" id="4236"/>
    <lineage>
        <taxon>Eukaryota</taxon>
        <taxon>Viridiplantae</taxon>
        <taxon>Streptophyta</taxon>
        <taxon>Embryophyta</taxon>
        <taxon>Tracheophyta</taxon>
        <taxon>Spermatophyta</taxon>
        <taxon>Magnoliopsida</taxon>
        <taxon>eudicotyledons</taxon>
        <taxon>Gunneridae</taxon>
        <taxon>Pentapetalae</taxon>
        <taxon>asterids</taxon>
        <taxon>campanulids</taxon>
        <taxon>Asterales</taxon>
        <taxon>Asteraceae</taxon>
        <taxon>Cichorioideae</taxon>
        <taxon>Cichorieae</taxon>
        <taxon>Lactucinae</taxon>
        <taxon>Lactuca</taxon>
    </lineage>
</organism>
<evidence type="ECO:0000259" key="8">
    <source>
        <dbReference type="PROSITE" id="PS50172"/>
    </source>
</evidence>
<evidence type="ECO:0000256" key="5">
    <source>
        <dbReference type="ARBA" id="ARBA00048336"/>
    </source>
</evidence>
<comment type="caution">
    <text evidence="10">The sequence shown here is derived from an EMBL/GenBank/DDBJ whole genome shotgun (WGS) entry which is preliminary data.</text>
</comment>
<evidence type="ECO:0000259" key="9">
    <source>
        <dbReference type="PROSITE" id="PS50969"/>
    </source>
</evidence>
<dbReference type="NCBIfam" id="TIGR02250">
    <property type="entry name" value="FCP1_euk"/>
    <property type="match status" value="1"/>
</dbReference>
<evidence type="ECO:0000256" key="6">
    <source>
        <dbReference type="RuleBase" id="RU366066"/>
    </source>
</evidence>
<dbReference type="InterPro" id="IPR023214">
    <property type="entry name" value="HAD_sf"/>
</dbReference>
<dbReference type="Proteomes" id="UP000235145">
    <property type="component" value="Unassembled WGS sequence"/>
</dbReference>
<feature type="compositionally biased region" description="Low complexity" evidence="7">
    <location>
        <begin position="1"/>
        <end position="17"/>
    </location>
</feature>
<sequence>MSVMYDDSQVNSSSSNDFAAVLDTELDSTSDTSPEQKEDANETYDHMDINRTKRQKIDDVLENVETSMKKDICTHPGTIVGMCFKCGEKMDKKIGVAFRYIHKGLRLTKDEITRLRERDLNNQFSQKKLCLVLDLDHTLLHSTQITDLTQEEGYLMNQSEHTQDALRESLFKLDSIQMLTKLRPFVHTFLKEASELFEMYIYTRGGRAYALEMVNLLDPKKVYFDSRVIALTDCPKKHHKTLDVVLVQETAVLILDDTERVWGKKDKENLILMERYHFFASSRKELRCRGYKSLSELKLDESEVDGALARILQVLKRIHHMFFDLELGDDFTGRDVRQVLGTVRGEILKGCKIFFCRVLATEFHRLWKMAERLGAKCVTDVDMSVTHVISVDGGHDRCRWAAQENKFLVQPRWLEAANYLWKRQPEEIFSVIVKEIKENT</sequence>
<feature type="region of interest" description="Disordered" evidence="7">
    <location>
        <begin position="1"/>
        <end position="49"/>
    </location>
</feature>
<dbReference type="Pfam" id="PF00533">
    <property type="entry name" value="BRCT"/>
    <property type="match status" value="1"/>
</dbReference>
<dbReference type="InterPro" id="IPR039189">
    <property type="entry name" value="Fcp1"/>
</dbReference>
<comment type="catalytic activity">
    <reaction evidence="4 6">
        <text>O-phospho-L-seryl-[protein] + H2O = L-seryl-[protein] + phosphate</text>
        <dbReference type="Rhea" id="RHEA:20629"/>
        <dbReference type="Rhea" id="RHEA-COMP:9863"/>
        <dbReference type="Rhea" id="RHEA-COMP:11604"/>
        <dbReference type="ChEBI" id="CHEBI:15377"/>
        <dbReference type="ChEBI" id="CHEBI:29999"/>
        <dbReference type="ChEBI" id="CHEBI:43474"/>
        <dbReference type="ChEBI" id="CHEBI:83421"/>
        <dbReference type="EC" id="3.1.3.16"/>
    </reaction>
</comment>
<evidence type="ECO:0000256" key="1">
    <source>
        <dbReference type="ARBA" id="ARBA00004123"/>
    </source>
</evidence>
<dbReference type="AlphaFoldDB" id="A0A9R1VSR4"/>
<dbReference type="CDD" id="cd17729">
    <property type="entry name" value="BRCT_CTDP1"/>
    <property type="match status" value="1"/>
</dbReference>
<dbReference type="PROSITE" id="PS50172">
    <property type="entry name" value="BRCT"/>
    <property type="match status" value="1"/>
</dbReference>
<proteinExistence type="predicted"/>
<dbReference type="PROSITE" id="PS50969">
    <property type="entry name" value="FCP1"/>
    <property type="match status" value="1"/>
</dbReference>
<dbReference type="GO" id="GO:0005634">
    <property type="term" value="C:nucleus"/>
    <property type="evidence" value="ECO:0007669"/>
    <property type="project" value="UniProtKB-SubCell"/>
</dbReference>
<comment type="function">
    <text evidence="6">This promotes the activity of RNA polymerase II.</text>
</comment>
<evidence type="ECO:0000256" key="3">
    <source>
        <dbReference type="ARBA" id="ARBA00023242"/>
    </source>
</evidence>
<dbReference type="OrthoDB" id="10249888at2759"/>
<protein>
    <recommendedName>
        <fullName evidence="6">RNA polymerase II C-terminal domain phosphatase-like</fullName>
        <ecNumber evidence="6">3.1.3.16</ecNumber>
    </recommendedName>
</protein>
<dbReference type="CDD" id="cd07521">
    <property type="entry name" value="HAD_FCP1-like"/>
    <property type="match status" value="1"/>
</dbReference>
<feature type="domain" description="FCP1 homology" evidence="9">
    <location>
        <begin position="124"/>
        <end position="297"/>
    </location>
</feature>
<keyword evidence="3 6" id="KW-0539">Nucleus</keyword>
<dbReference type="InterPro" id="IPR036420">
    <property type="entry name" value="BRCT_dom_sf"/>
</dbReference>
<dbReference type="Gene3D" id="3.40.50.10190">
    <property type="entry name" value="BRCT domain"/>
    <property type="match status" value="1"/>
</dbReference>
<dbReference type="SUPFAM" id="SSF56784">
    <property type="entry name" value="HAD-like"/>
    <property type="match status" value="1"/>
</dbReference>
<gene>
    <name evidence="10" type="ORF">LSAT_V11C400164070</name>
</gene>
<dbReference type="InterPro" id="IPR036412">
    <property type="entry name" value="HAD-like_sf"/>
</dbReference>
<feature type="domain" description="BRCT" evidence="8">
    <location>
        <begin position="343"/>
        <end position="431"/>
    </location>
</feature>
<evidence type="ECO:0000256" key="2">
    <source>
        <dbReference type="ARBA" id="ARBA00022801"/>
    </source>
</evidence>
<evidence type="ECO:0000313" key="11">
    <source>
        <dbReference type="Proteomes" id="UP000235145"/>
    </source>
</evidence>
<dbReference type="EMBL" id="NBSK02000004">
    <property type="protein sequence ID" value="KAJ0209993.1"/>
    <property type="molecule type" value="Genomic_DNA"/>
</dbReference>
<dbReference type="SMART" id="SM00292">
    <property type="entry name" value="BRCT"/>
    <property type="match status" value="1"/>
</dbReference>
<keyword evidence="2 6" id="KW-0378">Hydrolase</keyword>
<dbReference type="GO" id="GO:0008420">
    <property type="term" value="F:RNA polymerase II CTD heptapeptide repeat phosphatase activity"/>
    <property type="evidence" value="ECO:0000318"/>
    <property type="project" value="GO_Central"/>
</dbReference>
<accession>A0A9R1VSR4</accession>
<evidence type="ECO:0000256" key="4">
    <source>
        <dbReference type="ARBA" id="ARBA00047761"/>
    </source>
</evidence>
<evidence type="ECO:0000313" key="10">
    <source>
        <dbReference type="EMBL" id="KAJ0209993.1"/>
    </source>
</evidence>
<dbReference type="Pfam" id="PF03031">
    <property type="entry name" value="NIF"/>
    <property type="match status" value="1"/>
</dbReference>
<dbReference type="InterPro" id="IPR001357">
    <property type="entry name" value="BRCT_dom"/>
</dbReference>
<dbReference type="InterPro" id="IPR011947">
    <property type="entry name" value="FCP1_euk"/>
</dbReference>
<name>A0A9R1VSR4_LACSA</name>
<comment type="subcellular location">
    <subcellularLocation>
        <location evidence="1 6">Nucleus</location>
    </subcellularLocation>
</comment>
<keyword evidence="11" id="KW-1185">Reference proteome</keyword>
<dbReference type="InterPro" id="IPR004274">
    <property type="entry name" value="FCP1_dom"/>
</dbReference>
<dbReference type="Gene3D" id="3.40.50.1000">
    <property type="entry name" value="HAD superfamily/HAD-like"/>
    <property type="match status" value="1"/>
</dbReference>
<dbReference type="SUPFAM" id="SSF52113">
    <property type="entry name" value="BRCT domain"/>
    <property type="match status" value="1"/>
</dbReference>
<feature type="compositionally biased region" description="Basic and acidic residues" evidence="7">
    <location>
        <begin position="34"/>
        <end position="49"/>
    </location>
</feature>
<dbReference type="SMART" id="SM00577">
    <property type="entry name" value="CPDc"/>
    <property type="match status" value="1"/>
</dbReference>
<dbReference type="PANTHER" id="PTHR23081">
    <property type="entry name" value="RNA POLYMERASE II CTD PHOSPHATASE"/>
    <property type="match status" value="1"/>
</dbReference>
<reference evidence="10 11" key="1">
    <citation type="journal article" date="2017" name="Nat. Commun.">
        <title>Genome assembly with in vitro proximity ligation data and whole-genome triplication in lettuce.</title>
        <authorList>
            <person name="Reyes-Chin-Wo S."/>
            <person name="Wang Z."/>
            <person name="Yang X."/>
            <person name="Kozik A."/>
            <person name="Arikit S."/>
            <person name="Song C."/>
            <person name="Xia L."/>
            <person name="Froenicke L."/>
            <person name="Lavelle D.O."/>
            <person name="Truco M.J."/>
            <person name="Xia R."/>
            <person name="Zhu S."/>
            <person name="Xu C."/>
            <person name="Xu H."/>
            <person name="Xu X."/>
            <person name="Cox K."/>
            <person name="Korf I."/>
            <person name="Meyers B.C."/>
            <person name="Michelmore R.W."/>
        </authorList>
    </citation>
    <scope>NUCLEOTIDE SEQUENCE [LARGE SCALE GENOMIC DNA]</scope>
    <source>
        <strain evidence="11">cv. Salinas</strain>
        <tissue evidence="10">Seedlings</tissue>
    </source>
</reference>
<evidence type="ECO:0000256" key="7">
    <source>
        <dbReference type="SAM" id="MobiDB-lite"/>
    </source>
</evidence>
<dbReference type="EC" id="3.1.3.16" evidence="6"/>
<dbReference type="PANTHER" id="PTHR23081:SF36">
    <property type="entry name" value="RNA POLYMERASE II SUBUNIT A C-TERMINAL DOMAIN PHOSPHATASE"/>
    <property type="match status" value="1"/>
</dbReference>
<comment type="catalytic activity">
    <reaction evidence="5 6">
        <text>O-phospho-L-threonyl-[protein] + H2O = L-threonyl-[protein] + phosphate</text>
        <dbReference type="Rhea" id="RHEA:47004"/>
        <dbReference type="Rhea" id="RHEA-COMP:11060"/>
        <dbReference type="Rhea" id="RHEA-COMP:11605"/>
        <dbReference type="ChEBI" id="CHEBI:15377"/>
        <dbReference type="ChEBI" id="CHEBI:30013"/>
        <dbReference type="ChEBI" id="CHEBI:43474"/>
        <dbReference type="ChEBI" id="CHEBI:61977"/>
        <dbReference type="EC" id="3.1.3.16"/>
    </reaction>
</comment>